<evidence type="ECO:0000313" key="3">
    <source>
        <dbReference type="Proteomes" id="UP001295684"/>
    </source>
</evidence>
<reference evidence="2" key="1">
    <citation type="submission" date="2023-07" db="EMBL/GenBank/DDBJ databases">
        <authorList>
            <consortium name="AG Swart"/>
            <person name="Singh M."/>
            <person name="Singh A."/>
            <person name="Seah K."/>
            <person name="Emmerich C."/>
        </authorList>
    </citation>
    <scope>NUCLEOTIDE SEQUENCE</scope>
    <source>
        <strain evidence="2">DP1</strain>
    </source>
</reference>
<dbReference type="Proteomes" id="UP001295684">
    <property type="component" value="Unassembled WGS sequence"/>
</dbReference>
<sequence>MKPLTLSPQRIGRKRIKSKKVSPIKIVNINSFEFPELQRNSNPFGELGFENQSINLDKSPKPTLRGLSHNKRFPTINREPIGSRWRHRQKNHFKNLNSIQSKVDYYISPYNKEPLVMKYIDFQQMPMATCGNLSITDLGMDKWR</sequence>
<evidence type="ECO:0000313" key="2">
    <source>
        <dbReference type="EMBL" id="CAI2363299.1"/>
    </source>
</evidence>
<protein>
    <submittedName>
        <fullName evidence="2">Uncharacterized protein</fullName>
    </submittedName>
</protein>
<keyword evidence="3" id="KW-1185">Reference proteome</keyword>
<evidence type="ECO:0000256" key="1">
    <source>
        <dbReference type="SAM" id="MobiDB-lite"/>
    </source>
</evidence>
<gene>
    <name evidence="2" type="ORF">ECRASSUSDP1_LOCUS4629</name>
</gene>
<dbReference type="EMBL" id="CAMPGE010004452">
    <property type="protein sequence ID" value="CAI2363299.1"/>
    <property type="molecule type" value="Genomic_DNA"/>
</dbReference>
<organism evidence="2 3">
    <name type="scientific">Euplotes crassus</name>
    <dbReference type="NCBI Taxonomy" id="5936"/>
    <lineage>
        <taxon>Eukaryota</taxon>
        <taxon>Sar</taxon>
        <taxon>Alveolata</taxon>
        <taxon>Ciliophora</taxon>
        <taxon>Intramacronucleata</taxon>
        <taxon>Spirotrichea</taxon>
        <taxon>Hypotrichia</taxon>
        <taxon>Euplotida</taxon>
        <taxon>Euplotidae</taxon>
        <taxon>Moneuplotes</taxon>
    </lineage>
</organism>
<comment type="caution">
    <text evidence="2">The sequence shown here is derived from an EMBL/GenBank/DDBJ whole genome shotgun (WGS) entry which is preliminary data.</text>
</comment>
<feature type="region of interest" description="Disordered" evidence="1">
    <location>
        <begin position="58"/>
        <end position="77"/>
    </location>
</feature>
<dbReference type="AlphaFoldDB" id="A0AAD1X739"/>
<proteinExistence type="predicted"/>
<name>A0AAD1X739_EUPCR</name>
<accession>A0AAD1X739</accession>